<organism evidence="1 2">
    <name type="scientific">Rozella allomycis (strain CSF55)</name>
    <dbReference type="NCBI Taxonomy" id="988480"/>
    <lineage>
        <taxon>Eukaryota</taxon>
        <taxon>Fungi</taxon>
        <taxon>Fungi incertae sedis</taxon>
        <taxon>Cryptomycota</taxon>
        <taxon>Cryptomycota incertae sedis</taxon>
        <taxon>Rozella</taxon>
    </lineage>
</organism>
<evidence type="ECO:0000313" key="1">
    <source>
        <dbReference type="EMBL" id="RKP17128.1"/>
    </source>
</evidence>
<evidence type="ECO:0000313" key="2">
    <source>
        <dbReference type="Proteomes" id="UP000281549"/>
    </source>
</evidence>
<sequence>MHIQNDVTCDILAQPSIPQSYFLITPTSFARANRDNNLVRIKAHIGLKWNENADALAKYAYTTRKQRRLYHYNRKDSYKLTYIHHNNHRYEFKPQKVIGLLYNSNYSHTIYAALSKHFNTAPYTIELKLTLTLIQPTKHNIYFLSTTETAFRTPTHYHKTEYEEYQGLALDVTTHPKQPNILSNAFLTFSASMICSSQ</sequence>
<protein>
    <submittedName>
        <fullName evidence="1">Uncharacterized protein</fullName>
    </submittedName>
</protein>
<dbReference type="EMBL" id="ML006013">
    <property type="protein sequence ID" value="RKP17128.1"/>
    <property type="molecule type" value="Genomic_DNA"/>
</dbReference>
<dbReference type="Proteomes" id="UP000281549">
    <property type="component" value="Unassembled WGS sequence"/>
</dbReference>
<name>A0A4P9YD67_ROZAC</name>
<proteinExistence type="predicted"/>
<reference evidence="2" key="1">
    <citation type="journal article" date="2018" name="Nat. Microbiol.">
        <title>Leveraging single-cell genomics to expand the fungal tree of life.</title>
        <authorList>
            <person name="Ahrendt S.R."/>
            <person name="Quandt C.A."/>
            <person name="Ciobanu D."/>
            <person name="Clum A."/>
            <person name="Salamov A."/>
            <person name="Andreopoulos B."/>
            <person name="Cheng J.F."/>
            <person name="Woyke T."/>
            <person name="Pelin A."/>
            <person name="Henrissat B."/>
            <person name="Reynolds N.K."/>
            <person name="Benny G.L."/>
            <person name="Smith M.E."/>
            <person name="James T.Y."/>
            <person name="Grigoriev I.V."/>
        </authorList>
    </citation>
    <scope>NUCLEOTIDE SEQUENCE [LARGE SCALE GENOMIC DNA]</scope>
    <source>
        <strain evidence="2">CSF55</strain>
    </source>
</reference>
<gene>
    <name evidence="1" type="ORF">ROZALSC1DRAFT_24518</name>
</gene>
<accession>A0A4P9YD67</accession>
<dbReference type="AlphaFoldDB" id="A0A4P9YD67"/>